<reference evidence="1" key="1">
    <citation type="submission" date="2019-10" db="EMBL/GenBank/DDBJ databases">
        <authorList>
            <person name="Soares A.E.R."/>
            <person name="Aleixo A."/>
            <person name="Schneider P."/>
            <person name="Miyaki C.Y."/>
            <person name="Schneider M.P."/>
            <person name="Mello C."/>
            <person name="Vasconcelos A.T.R."/>
        </authorList>
    </citation>
    <scope>NUCLEOTIDE SEQUENCE</scope>
    <source>
        <tissue evidence="1">Muscle</tissue>
    </source>
</reference>
<dbReference type="EMBL" id="WHWB01032987">
    <property type="protein sequence ID" value="KAJ7422603.1"/>
    <property type="molecule type" value="Genomic_DNA"/>
</dbReference>
<protein>
    <submittedName>
        <fullName evidence="1">Uncharacterized protein</fullName>
    </submittedName>
</protein>
<proteinExistence type="predicted"/>
<organism evidence="1 2">
    <name type="scientific">Willisornis vidua</name>
    <name type="common">Xingu scale-backed antbird</name>
    <dbReference type="NCBI Taxonomy" id="1566151"/>
    <lineage>
        <taxon>Eukaryota</taxon>
        <taxon>Metazoa</taxon>
        <taxon>Chordata</taxon>
        <taxon>Craniata</taxon>
        <taxon>Vertebrata</taxon>
        <taxon>Euteleostomi</taxon>
        <taxon>Archelosauria</taxon>
        <taxon>Archosauria</taxon>
        <taxon>Dinosauria</taxon>
        <taxon>Saurischia</taxon>
        <taxon>Theropoda</taxon>
        <taxon>Coelurosauria</taxon>
        <taxon>Aves</taxon>
        <taxon>Neognathae</taxon>
        <taxon>Neoaves</taxon>
        <taxon>Telluraves</taxon>
        <taxon>Australaves</taxon>
        <taxon>Passeriformes</taxon>
        <taxon>Thamnophilidae</taxon>
        <taxon>Willisornis</taxon>
    </lineage>
</organism>
<gene>
    <name evidence="1" type="ORF">WISP_37249</name>
</gene>
<evidence type="ECO:0000313" key="2">
    <source>
        <dbReference type="Proteomes" id="UP001145742"/>
    </source>
</evidence>
<accession>A0ABQ9DI25</accession>
<sequence length="254" mass="29033">MEQLSCEERPRELGLFSLEKRRFWEDLIVALQDLKGPTRKMETDCFKGLESQDMGNGFKLAERTHESILNEPTSQPIAVMMCCQKDSEMVHLRKVKCSMRLENFIFSFVQRHYSVMGFAWGCQFVIGGEMDKNIVNVSVSMAEVWVFPHFLQLSFQQTDEENHFVQHWRCSSSDSFGGNDKWLQAGAGQGNGRQIWKSGSGLFSSLTWSACKQPQLVLSVETCDSDSDQEEKDVPYAVEDDKLNFSFSVYGTQN</sequence>
<evidence type="ECO:0000313" key="1">
    <source>
        <dbReference type="EMBL" id="KAJ7422603.1"/>
    </source>
</evidence>
<keyword evidence="2" id="KW-1185">Reference proteome</keyword>
<name>A0ABQ9DI25_9PASS</name>
<dbReference type="Proteomes" id="UP001145742">
    <property type="component" value="Unassembled WGS sequence"/>
</dbReference>
<comment type="caution">
    <text evidence="1">The sequence shown here is derived from an EMBL/GenBank/DDBJ whole genome shotgun (WGS) entry which is preliminary data.</text>
</comment>